<dbReference type="EMBL" id="FNBW01000002">
    <property type="protein sequence ID" value="SDF30290.1"/>
    <property type="molecule type" value="Genomic_DNA"/>
</dbReference>
<dbReference type="PANTHER" id="PTHR43792:SF1">
    <property type="entry name" value="N-ACETYLTRANSFERASE DOMAIN-CONTAINING PROTEIN"/>
    <property type="match status" value="1"/>
</dbReference>
<accession>A0A8G2BFV8</accession>
<gene>
    <name evidence="2" type="ORF">SAMN05660686_00962</name>
</gene>
<dbReference type="Proteomes" id="UP000198615">
    <property type="component" value="Unassembled WGS sequence"/>
</dbReference>
<reference evidence="2 3" key="1">
    <citation type="submission" date="2016-10" db="EMBL/GenBank/DDBJ databases">
        <authorList>
            <person name="Varghese N."/>
            <person name="Submissions S."/>
        </authorList>
    </citation>
    <scope>NUCLEOTIDE SEQUENCE [LARGE SCALE GENOMIC DNA]</scope>
    <source>
        <strain evidence="2 3">DSM 18839</strain>
    </source>
</reference>
<proteinExistence type="predicted"/>
<sequence length="182" mass="19697">MVPVRPVNTTAAVFATVETDRLILQPVDERHRADLIAFLGTPEVMSVRKLGVLDAAAASAVVDDMIVHWREHGFGMYAVIERDSGAFLGECGLRFLEDGTVPEISYGLHTSGRGKGYAREASVATMGHGFGPLGLRRIVAFARGDNVISRTLLESLGFSLVWEREKGDYSVVHYEALAPAGP</sequence>
<organism evidence="2 3">
    <name type="scientific">Thalassobaculum litoreum DSM 18839</name>
    <dbReference type="NCBI Taxonomy" id="1123362"/>
    <lineage>
        <taxon>Bacteria</taxon>
        <taxon>Pseudomonadati</taxon>
        <taxon>Pseudomonadota</taxon>
        <taxon>Alphaproteobacteria</taxon>
        <taxon>Rhodospirillales</taxon>
        <taxon>Thalassobaculaceae</taxon>
        <taxon>Thalassobaculum</taxon>
    </lineage>
</organism>
<protein>
    <submittedName>
        <fullName evidence="2">Ribosomal-protein-alanine N-acetyltransferase</fullName>
    </submittedName>
</protein>
<dbReference type="InterPro" id="IPR051531">
    <property type="entry name" value="N-acetyltransferase"/>
</dbReference>
<dbReference type="InterPro" id="IPR016181">
    <property type="entry name" value="Acyl_CoA_acyltransferase"/>
</dbReference>
<dbReference type="SUPFAM" id="SSF55729">
    <property type="entry name" value="Acyl-CoA N-acyltransferases (Nat)"/>
    <property type="match status" value="1"/>
</dbReference>
<dbReference type="GO" id="GO:0016747">
    <property type="term" value="F:acyltransferase activity, transferring groups other than amino-acyl groups"/>
    <property type="evidence" value="ECO:0007669"/>
    <property type="project" value="InterPro"/>
</dbReference>
<dbReference type="PANTHER" id="PTHR43792">
    <property type="entry name" value="GNAT FAMILY, PUTATIVE (AFU_ORTHOLOGUE AFUA_3G00765)-RELATED-RELATED"/>
    <property type="match status" value="1"/>
</dbReference>
<evidence type="ECO:0000313" key="2">
    <source>
        <dbReference type="EMBL" id="SDF30290.1"/>
    </source>
</evidence>
<comment type="caution">
    <text evidence="2">The sequence shown here is derived from an EMBL/GenBank/DDBJ whole genome shotgun (WGS) entry which is preliminary data.</text>
</comment>
<dbReference type="AlphaFoldDB" id="A0A8G2BFV8"/>
<keyword evidence="3" id="KW-1185">Reference proteome</keyword>
<name>A0A8G2BFV8_9PROT</name>
<feature type="domain" description="N-acetyltransferase" evidence="1">
    <location>
        <begin position="22"/>
        <end position="181"/>
    </location>
</feature>
<dbReference type="PROSITE" id="PS51186">
    <property type="entry name" value="GNAT"/>
    <property type="match status" value="1"/>
</dbReference>
<dbReference type="InterPro" id="IPR000182">
    <property type="entry name" value="GNAT_dom"/>
</dbReference>
<dbReference type="Gene3D" id="3.40.630.30">
    <property type="match status" value="1"/>
</dbReference>
<dbReference type="OrthoDB" id="6293260at2"/>
<dbReference type="Pfam" id="PF13302">
    <property type="entry name" value="Acetyltransf_3"/>
    <property type="match status" value="1"/>
</dbReference>
<evidence type="ECO:0000259" key="1">
    <source>
        <dbReference type="PROSITE" id="PS51186"/>
    </source>
</evidence>
<keyword evidence="2" id="KW-0808">Transferase</keyword>
<evidence type="ECO:0000313" key="3">
    <source>
        <dbReference type="Proteomes" id="UP000198615"/>
    </source>
</evidence>